<organism evidence="8 9">
    <name type="scientific">Schizopora paradoxa</name>
    <dbReference type="NCBI Taxonomy" id="27342"/>
    <lineage>
        <taxon>Eukaryota</taxon>
        <taxon>Fungi</taxon>
        <taxon>Dikarya</taxon>
        <taxon>Basidiomycota</taxon>
        <taxon>Agaricomycotina</taxon>
        <taxon>Agaricomycetes</taxon>
        <taxon>Hymenochaetales</taxon>
        <taxon>Schizoporaceae</taxon>
        <taxon>Schizopora</taxon>
    </lineage>
</organism>
<dbReference type="GO" id="GO:0000139">
    <property type="term" value="C:Golgi membrane"/>
    <property type="evidence" value="ECO:0007669"/>
    <property type="project" value="TreeGrafter"/>
</dbReference>
<dbReference type="PANTHER" id="PTHR13144">
    <property type="entry name" value="TEX261 PROTEIN"/>
    <property type="match status" value="1"/>
</dbReference>
<dbReference type="GO" id="GO:0005789">
    <property type="term" value="C:endoplasmic reticulum membrane"/>
    <property type="evidence" value="ECO:0007669"/>
    <property type="project" value="TreeGrafter"/>
</dbReference>
<evidence type="ECO:0000256" key="3">
    <source>
        <dbReference type="ARBA" id="ARBA00022692"/>
    </source>
</evidence>
<keyword evidence="4 7" id="KW-1133">Transmembrane helix</keyword>
<dbReference type="EMBL" id="KQ085884">
    <property type="protein sequence ID" value="KLO19877.1"/>
    <property type="molecule type" value="Genomic_DNA"/>
</dbReference>
<proteinExistence type="inferred from homology"/>
<feature type="compositionally biased region" description="Polar residues" evidence="6">
    <location>
        <begin position="222"/>
        <end position="247"/>
    </location>
</feature>
<feature type="transmembrane region" description="Helical" evidence="7">
    <location>
        <begin position="146"/>
        <end position="165"/>
    </location>
</feature>
<dbReference type="GO" id="GO:0006888">
    <property type="term" value="P:endoplasmic reticulum to Golgi vesicle-mediated transport"/>
    <property type="evidence" value="ECO:0007669"/>
    <property type="project" value="InterPro"/>
</dbReference>
<evidence type="ECO:0000313" key="9">
    <source>
        <dbReference type="Proteomes" id="UP000053477"/>
    </source>
</evidence>
<dbReference type="FunCoup" id="A0A0H2S6K0">
    <property type="interactions" value="93"/>
</dbReference>
<feature type="compositionally biased region" description="Low complexity" evidence="6">
    <location>
        <begin position="256"/>
        <end position="267"/>
    </location>
</feature>
<evidence type="ECO:0000256" key="2">
    <source>
        <dbReference type="ARBA" id="ARBA00008096"/>
    </source>
</evidence>
<dbReference type="AlphaFoldDB" id="A0A0H2S6K0"/>
<dbReference type="OrthoDB" id="28257at2759"/>
<accession>A0A0H2S6K0</accession>
<dbReference type="GO" id="GO:0030134">
    <property type="term" value="C:COPII-coated ER to Golgi transport vesicle"/>
    <property type="evidence" value="ECO:0007669"/>
    <property type="project" value="TreeGrafter"/>
</dbReference>
<evidence type="ECO:0000256" key="6">
    <source>
        <dbReference type="SAM" id="MobiDB-lite"/>
    </source>
</evidence>
<protein>
    <submittedName>
        <fullName evidence="8">DUF396-domain-containing protein</fullName>
    </submittedName>
</protein>
<dbReference type="Proteomes" id="UP000053477">
    <property type="component" value="Unassembled WGS sequence"/>
</dbReference>
<feature type="transmembrane region" description="Helical" evidence="7">
    <location>
        <begin position="6"/>
        <end position="31"/>
    </location>
</feature>
<evidence type="ECO:0000256" key="7">
    <source>
        <dbReference type="SAM" id="Phobius"/>
    </source>
</evidence>
<evidence type="ECO:0000313" key="8">
    <source>
        <dbReference type="EMBL" id="KLO19877.1"/>
    </source>
</evidence>
<feature type="transmembrane region" description="Helical" evidence="7">
    <location>
        <begin position="98"/>
        <end position="116"/>
    </location>
</feature>
<reference evidence="8 9" key="1">
    <citation type="submission" date="2015-04" db="EMBL/GenBank/DDBJ databases">
        <title>Complete genome sequence of Schizopora paradoxa KUC8140, a cosmopolitan wood degrader in East Asia.</title>
        <authorList>
            <consortium name="DOE Joint Genome Institute"/>
            <person name="Min B."/>
            <person name="Park H."/>
            <person name="Jang Y."/>
            <person name="Kim J.-J."/>
            <person name="Kim K.H."/>
            <person name="Pangilinan J."/>
            <person name="Lipzen A."/>
            <person name="Riley R."/>
            <person name="Grigoriev I.V."/>
            <person name="Spatafora J.W."/>
            <person name="Choi I.-G."/>
        </authorList>
    </citation>
    <scope>NUCLEOTIDE SEQUENCE [LARGE SCALE GENOMIC DNA]</scope>
    <source>
        <strain evidence="8 9">KUC8140</strain>
    </source>
</reference>
<sequence length="336" mass="36581">MTLLHILSYVGIIAGFAFVVLSLASGLLWISEVIEEHSRLAKVVGVRAIYTIIALQLLLYFMDSLPLGHTLFAIACNAVYLQNFSSSWPLISLTSPSFIASCVLSIANHFLWFFYFSRRSQNARHKSHRRYGAPLEASHTPGFADIATFFAVCVWLVPMFLFLSLSANDHTLPVSSGAGQISPTSTPATPVTTSRSSLFKSIIDIFPRVRRRNATEGIILSHTPNPSAPSTPYASSFGQSAYSSGMPSSPVPPLQSFSTSDSALLSSVGESRRASLQLRPPPKRNSTGPAQRVRGSDSASRRSLEDPKSTLDPYGLRVPSPNEGPSPVIRRRPMQD</sequence>
<evidence type="ECO:0000256" key="1">
    <source>
        <dbReference type="ARBA" id="ARBA00004141"/>
    </source>
</evidence>
<feature type="transmembrane region" description="Helical" evidence="7">
    <location>
        <begin position="43"/>
        <end position="62"/>
    </location>
</feature>
<gene>
    <name evidence="8" type="ORF">SCHPADRAFT_864505</name>
</gene>
<feature type="region of interest" description="Disordered" evidence="6">
    <location>
        <begin position="217"/>
        <end position="336"/>
    </location>
</feature>
<evidence type="ECO:0000256" key="4">
    <source>
        <dbReference type="ARBA" id="ARBA00022989"/>
    </source>
</evidence>
<comment type="similarity">
    <text evidence="2">Belongs to the SVP26 family.</text>
</comment>
<feature type="compositionally biased region" description="Basic and acidic residues" evidence="6">
    <location>
        <begin position="299"/>
        <end position="309"/>
    </location>
</feature>
<keyword evidence="9" id="KW-1185">Reference proteome</keyword>
<dbReference type="STRING" id="27342.A0A0H2S6K0"/>
<dbReference type="GO" id="GO:0097020">
    <property type="term" value="F:COPII receptor activity"/>
    <property type="evidence" value="ECO:0007669"/>
    <property type="project" value="InterPro"/>
</dbReference>
<dbReference type="InParanoid" id="A0A0H2S6K0"/>
<keyword evidence="3 7" id="KW-0812">Transmembrane</keyword>
<comment type="subcellular location">
    <subcellularLocation>
        <location evidence="1">Membrane</location>
        <topology evidence="1">Multi-pass membrane protein</topology>
    </subcellularLocation>
</comment>
<dbReference type="PANTHER" id="PTHR13144:SF0">
    <property type="entry name" value="PROTEIN TEX261"/>
    <property type="match status" value="1"/>
</dbReference>
<name>A0A0H2S6K0_9AGAM</name>
<dbReference type="InterPro" id="IPR007277">
    <property type="entry name" value="Svp26/Tex261"/>
</dbReference>
<evidence type="ECO:0000256" key="5">
    <source>
        <dbReference type="ARBA" id="ARBA00023136"/>
    </source>
</evidence>
<dbReference type="Pfam" id="PF04148">
    <property type="entry name" value="Erv26"/>
    <property type="match status" value="1"/>
</dbReference>
<keyword evidence="5 7" id="KW-0472">Membrane</keyword>